<proteinExistence type="predicted"/>
<sequence>MSAHETGRFAAVPQDDVQAVTSATEVAEVVERMLHDLRAHPTAWENGTLERFLDSLARCLKAQPQLYANLGRQYPAAAEWRLFAEALIAASGYE</sequence>
<gene>
    <name evidence="2" type="ORF">Cco03nite_57780</name>
</gene>
<feature type="domain" description="DUF7660" evidence="1">
    <location>
        <begin position="25"/>
        <end position="94"/>
    </location>
</feature>
<dbReference type="Pfam" id="PF24693">
    <property type="entry name" value="DUF7660"/>
    <property type="match status" value="1"/>
</dbReference>
<dbReference type="RefSeq" id="WP_203695648.1">
    <property type="nucleotide sequence ID" value="NZ_BAAALC010000010.1"/>
</dbReference>
<dbReference type="Proteomes" id="UP000630887">
    <property type="component" value="Unassembled WGS sequence"/>
</dbReference>
<comment type="caution">
    <text evidence="2">The sequence shown here is derived from an EMBL/GenBank/DDBJ whole genome shotgun (WGS) entry which is preliminary data.</text>
</comment>
<dbReference type="EMBL" id="BONI01000058">
    <property type="protein sequence ID" value="GIG09078.1"/>
    <property type="molecule type" value="Genomic_DNA"/>
</dbReference>
<dbReference type="AlphaFoldDB" id="A0A8J3PA66"/>
<keyword evidence="3" id="KW-1185">Reference proteome</keyword>
<protein>
    <recommendedName>
        <fullName evidence="1">DUF7660 domain-containing protein</fullName>
    </recommendedName>
</protein>
<evidence type="ECO:0000313" key="3">
    <source>
        <dbReference type="Proteomes" id="UP000630887"/>
    </source>
</evidence>
<dbReference type="InterPro" id="IPR056077">
    <property type="entry name" value="DUF7660"/>
</dbReference>
<name>A0A8J3PA66_9ACTN</name>
<accession>A0A8J3PA66</accession>
<reference evidence="2 3" key="1">
    <citation type="submission" date="2021-01" db="EMBL/GenBank/DDBJ databases">
        <title>Whole genome shotgun sequence of Catellatospora coxensis NBRC 107359.</title>
        <authorList>
            <person name="Komaki H."/>
            <person name="Tamura T."/>
        </authorList>
    </citation>
    <scope>NUCLEOTIDE SEQUENCE [LARGE SCALE GENOMIC DNA]</scope>
    <source>
        <strain evidence="2 3">NBRC 107359</strain>
    </source>
</reference>
<evidence type="ECO:0000259" key="1">
    <source>
        <dbReference type="Pfam" id="PF24693"/>
    </source>
</evidence>
<organism evidence="2 3">
    <name type="scientific">Catellatospora coxensis</name>
    <dbReference type="NCBI Taxonomy" id="310354"/>
    <lineage>
        <taxon>Bacteria</taxon>
        <taxon>Bacillati</taxon>
        <taxon>Actinomycetota</taxon>
        <taxon>Actinomycetes</taxon>
        <taxon>Micromonosporales</taxon>
        <taxon>Micromonosporaceae</taxon>
        <taxon>Catellatospora</taxon>
    </lineage>
</organism>
<evidence type="ECO:0000313" key="2">
    <source>
        <dbReference type="EMBL" id="GIG09078.1"/>
    </source>
</evidence>